<name>A0A8D8U4Z7_9HEMI</name>
<dbReference type="EMBL" id="HBUF01339095">
    <property type="protein sequence ID" value="CAG6699609.1"/>
    <property type="molecule type" value="Transcribed_RNA"/>
</dbReference>
<evidence type="ECO:0000313" key="1">
    <source>
        <dbReference type="EMBL" id="CAG6699609.1"/>
    </source>
</evidence>
<dbReference type="EMBL" id="HBUF01339096">
    <property type="protein sequence ID" value="CAG6699612.1"/>
    <property type="molecule type" value="Transcribed_RNA"/>
</dbReference>
<sequence>MNTSPSKRASPSSLNLAATLSPLRSLWQLRSILSVTSWAILTAMCPRTPCTTSMMECMDRSIVSSMIMQCVLRFRSTFWTHRMSLRTARPWSLVRSGVPLAMVWTKSTMTFCCLRCRWVVGSSIVTWGLTLCLWRPRSMDIPSLRFMLSSMNTSG</sequence>
<organism evidence="1">
    <name type="scientific">Cacopsylla melanoneura</name>
    <dbReference type="NCBI Taxonomy" id="428564"/>
    <lineage>
        <taxon>Eukaryota</taxon>
        <taxon>Metazoa</taxon>
        <taxon>Ecdysozoa</taxon>
        <taxon>Arthropoda</taxon>
        <taxon>Hexapoda</taxon>
        <taxon>Insecta</taxon>
        <taxon>Pterygota</taxon>
        <taxon>Neoptera</taxon>
        <taxon>Paraneoptera</taxon>
        <taxon>Hemiptera</taxon>
        <taxon>Sternorrhyncha</taxon>
        <taxon>Psylloidea</taxon>
        <taxon>Psyllidae</taxon>
        <taxon>Psyllinae</taxon>
        <taxon>Cacopsylla</taxon>
    </lineage>
</organism>
<accession>A0A8D8U4Z7</accession>
<protein>
    <submittedName>
        <fullName evidence="1">Uncharacterized protein</fullName>
    </submittedName>
</protein>
<dbReference type="AlphaFoldDB" id="A0A8D8U4Z7"/>
<proteinExistence type="predicted"/>
<reference evidence="1" key="1">
    <citation type="submission" date="2021-05" db="EMBL/GenBank/DDBJ databases">
        <authorList>
            <person name="Alioto T."/>
            <person name="Alioto T."/>
            <person name="Gomez Garrido J."/>
        </authorList>
    </citation>
    <scope>NUCLEOTIDE SEQUENCE</scope>
</reference>